<accession>A0A0C9XSY4</accession>
<proteinExistence type="predicted"/>
<reference evidence="3" key="2">
    <citation type="submission" date="2015-01" db="EMBL/GenBank/DDBJ databases">
        <title>Evolutionary Origins and Diversification of the Mycorrhizal Mutualists.</title>
        <authorList>
            <consortium name="DOE Joint Genome Institute"/>
            <consortium name="Mycorrhizal Genomics Consortium"/>
            <person name="Kohler A."/>
            <person name="Kuo A."/>
            <person name="Nagy L.G."/>
            <person name="Floudas D."/>
            <person name="Copeland A."/>
            <person name="Barry K.W."/>
            <person name="Cichocki N."/>
            <person name="Veneault-Fourrey C."/>
            <person name="LaButti K."/>
            <person name="Lindquist E.A."/>
            <person name="Lipzen A."/>
            <person name="Lundell T."/>
            <person name="Morin E."/>
            <person name="Murat C."/>
            <person name="Riley R."/>
            <person name="Ohm R."/>
            <person name="Sun H."/>
            <person name="Tunlid A."/>
            <person name="Henrissat B."/>
            <person name="Grigoriev I.V."/>
            <person name="Hibbett D.S."/>
            <person name="Martin F."/>
        </authorList>
    </citation>
    <scope>NUCLEOTIDE SEQUENCE [LARGE SCALE GENOMIC DNA]</scope>
    <source>
        <strain evidence="3">LaAM-08-1</strain>
    </source>
</reference>
<dbReference type="OrthoDB" id="5576441at2759"/>
<dbReference type="HOGENOM" id="CLU_560908_0_0_1"/>
<organism evidence="2 3">
    <name type="scientific">Laccaria amethystina LaAM-08-1</name>
    <dbReference type="NCBI Taxonomy" id="1095629"/>
    <lineage>
        <taxon>Eukaryota</taxon>
        <taxon>Fungi</taxon>
        <taxon>Dikarya</taxon>
        <taxon>Basidiomycota</taxon>
        <taxon>Agaricomycotina</taxon>
        <taxon>Agaricomycetes</taxon>
        <taxon>Agaricomycetidae</taxon>
        <taxon>Agaricales</taxon>
        <taxon>Agaricineae</taxon>
        <taxon>Hydnangiaceae</taxon>
        <taxon>Laccaria</taxon>
    </lineage>
</organism>
<sequence>MGGERYQKIIDVIEITDDERLDNVPHPKSTEGTAVTLTSSESGGAMDIATSTSLSLPEVEIDPLNMATTKLDIARFAHKVTNDTSRFRPPVSFFPSMPPVQAPPPGTKQRNRGKAYQLAPDFSDAYLARMTRCVCCDIPWRTSKTAAVKMRHVLSCAKQHGIDNSTLEFAIRNEIERLSVDTLKGDDPQKVLLPSSEAQNTLFEDLVTSTTSKKKARPQATRSSVTIASLARKATLDRARVILEQRSSTLADPHLDHDINMQSALDDDEFSPGTQKFAPSKLGAIRRGTQLLPSISGSLNNNDAFPESSHNLSRKNASTKAVNRCCLQAGIENPREKAPLHTGSERTIPPIPTLQIAQPAKVISISPDMDPLDKFYGVDGICLHCDLGIHDLCPVSSEQTEPVTLEEVKPPKPNVSRTPRGRKKTMPDLRDAFDEEKIKIRIMSDQQLYLRILRSVKSNCSCALFSMGRQSTSMVQIIQVKLRANVI</sequence>
<feature type="region of interest" description="Disordered" evidence="1">
    <location>
        <begin position="89"/>
        <end position="112"/>
    </location>
</feature>
<dbReference type="STRING" id="1095629.A0A0C9XSY4"/>
<dbReference type="EMBL" id="KN838544">
    <property type="protein sequence ID" value="KIK08041.1"/>
    <property type="molecule type" value="Genomic_DNA"/>
</dbReference>
<gene>
    <name evidence="2" type="ORF">K443DRAFT_672926</name>
</gene>
<protein>
    <submittedName>
        <fullName evidence="2">Uncharacterized protein</fullName>
    </submittedName>
</protein>
<evidence type="ECO:0000313" key="2">
    <source>
        <dbReference type="EMBL" id="KIK08041.1"/>
    </source>
</evidence>
<feature type="compositionally biased region" description="Pro residues" evidence="1">
    <location>
        <begin position="96"/>
        <end position="106"/>
    </location>
</feature>
<dbReference type="Proteomes" id="UP000054477">
    <property type="component" value="Unassembled WGS sequence"/>
</dbReference>
<reference evidence="2 3" key="1">
    <citation type="submission" date="2014-04" db="EMBL/GenBank/DDBJ databases">
        <authorList>
            <consortium name="DOE Joint Genome Institute"/>
            <person name="Kuo A."/>
            <person name="Kohler A."/>
            <person name="Nagy L.G."/>
            <person name="Floudas D."/>
            <person name="Copeland A."/>
            <person name="Barry K.W."/>
            <person name="Cichocki N."/>
            <person name="Veneault-Fourrey C."/>
            <person name="LaButti K."/>
            <person name="Lindquist E.A."/>
            <person name="Lipzen A."/>
            <person name="Lundell T."/>
            <person name="Morin E."/>
            <person name="Murat C."/>
            <person name="Sun H."/>
            <person name="Tunlid A."/>
            <person name="Henrissat B."/>
            <person name="Grigoriev I.V."/>
            <person name="Hibbett D.S."/>
            <person name="Martin F."/>
            <person name="Nordberg H.P."/>
            <person name="Cantor M.N."/>
            <person name="Hua S.X."/>
        </authorList>
    </citation>
    <scope>NUCLEOTIDE SEQUENCE [LARGE SCALE GENOMIC DNA]</scope>
    <source>
        <strain evidence="2 3">LaAM-08-1</strain>
    </source>
</reference>
<dbReference type="AlphaFoldDB" id="A0A0C9XSY4"/>
<keyword evidence="3" id="KW-1185">Reference proteome</keyword>
<name>A0A0C9XSY4_9AGAR</name>
<evidence type="ECO:0000256" key="1">
    <source>
        <dbReference type="SAM" id="MobiDB-lite"/>
    </source>
</evidence>
<evidence type="ECO:0000313" key="3">
    <source>
        <dbReference type="Proteomes" id="UP000054477"/>
    </source>
</evidence>
<feature type="non-terminal residue" evidence="2">
    <location>
        <position position="1"/>
    </location>
</feature>